<dbReference type="InterPro" id="IPR036693">
    <property type="entry name" value="TF_LuxR_autoind-bd_dom_sf"/>
</dbReference>
<dbReference type="Pfam" id="PF00196">
    <property type="entry name" value="GerE"/>
    <property type="match status" value="1"/>
</dbReference>
<organism evidence="5 6">
    <name type="scientific">Variovorax paradoxus</name>
    <dbReference type="NCBI Taxonomy" id="34073"/>
    <lineage>
        <taxon>Bacteria</taxon>
        <taxon>Pseudomonadati</taxon>
        <taxon>Pseudomonadota</taxon>
        <taxon>Betaproteobacteria</taxon>
        <taxon>Burkholderiales</taxon>
        <taxon>Comamonadaceae</taxon>
        <taxon>Variovorax</taxon>
    </lineage>
</organism>
<feature type="domain" description="HTH luxR-type" evidence="4">
    <location>
        <begin position="196"/>
        <end position="259"/>
    </location>
</feature>
<protein>
    <submittedName>
        <fullName evidence="5">Helix-turn-helix transcriptional regulator</fullName>
    </submittedName>
</protein>
<evidence type="ECO:0000313" key="6">
    <source>
        <dbReference type="Proteomes" id="UP000425817"/>
    </source>
</evidence>
<dbReference type="PANTHER" id="PTHR44688:SF16">
    <property type="entry name" value="DNA-BINDING TRANSCRIPTIONAL ACTIVATOR DEVR_DOSR"/>
    <property type="match status" value="1"/>
</dbReference>
<name>A0A6I6HN87_VARPD</name>
<dbReference type="Proteomes" id="UP000425817">
    <property type="component" value="Chromosome"/>
</dbReference>
<evidence type="ECO:0000313" key="5">
    <source>
        <dbReference type="EMBL" id="QGW84357.1"/>
    </source>
</evidence>
<dbReference type="Gene3D" id="3.30.450.80">
    <property type="entry name" value="Transcription factor LuxR-like, autoinducer-binding domain"/>
    <property type="match status" value="1"/>
</dbReference>
<gene>
    <name evidence="5" type="ORF">GOQ09_23525</name>
</gene>
<evidence type="ECO:0000256" key="2">
    <source>
        <dbReference type="ARBA" id="ARBA00023125"/>
    </source>
</evidence>
<keyword evidence="1" id="KW-0805">Transcription regulation</keyword>
<dbReference type="SMART" id="SM00421">
    <property type="entry name" value="HTH_LUXR"/>
    <property type="match status" value="1"/>
</dbReference>
<evidence type="ECO:0000259" key="4">
    <source>
        <dbReference type="PROSITE" id="PS50043"/>
    </source>
</evidence>
<accession>A0A6I6HN87</accession>
<dbReference type="InterPro" id="IPR000792">
    <property type="entry name" value="Tscrpt_reg_LuxR_C"/>
</dbReference>
<dbReference type="Gene3D" id="1.10.10.10">
    <property type="entry name" value="Winged helix-like DNA-binding domain superfamily/Winged helix DNA-binding domain"/>
    <property type="match status" value="1"/>
</dbReference>
<dbReference type="EMBL" id="CP046622">
    <property type="protein sequence ID" value="QGW84357.1"/>
    <property type="molecule type" value="Genomic_DNA"/>
</dbReference>
<dbReference type="CDD" id="cd06170">
    <property type="entry name" value="LuxR_C_like"/>
    <property type="match status" value="1"/>
</dbReference>
<dbReference type="SUPFAM" id="SSF46894">
    <property type="entry name" value="C-terminal effector domain of the bipartite response regulators"/>
    <property type="match status" value="1"/>
</dbReference>
<proteinExistence type="predicted"/>
<dbReference type="PROSITE" id="PS50043">
    <property type="entry name" value="HTH_LUXR_2"/>
    <property type="match status" value="1"/>
</dbReference>
<keyword evidence="2" id="KW-0238">DNA-binding</keyword>
<dbReference type="PANTHER" id="PTHR44688">
    <property type="entry name" value="DNA-BINDING TRANSCRIPTIONAL ACTIVATOR DEVR_DOSR"/>
    <property type="match status" value="1"/>
</dbReference>
<dbReference type="GO" id="GO:0006355">
    <property type="term" value="P:regulation of DNA-templated transcription"/>
    <property type="evidence" value="ECO:0007669"/>
    <property type="project" value="InterPro"/>
</dbReference>
<evidence type="ECO:0000256" key="1">
    <source>
        <dbReference type="ARBA" id="ARBA00023015"/>
    </source>
</evidence>
<evidence type="ECO:0000256" key="3">
    <source>
        <dbReference type="ARBA" id="ARBA00023163"/>
    </source>
</evidence>
<dbReference type="GO" id="GO:0003677">
    <property type="term" value="F:DNA binding"/>
    <property type="evidence" value="ECO:0007669"/>
    <property type="project" value="UniProtKB-KW"/>
</dbReference>
<dbReference type="OrthoDB" id="7009766at2"/>
<dbReference type="InterPro" id="IPR036388">
    <property type="entry name" value="WH-like_DNA-bd_sf"/>
</dbReference>
<reference evidence="5 6" key="1">
    <citation type="submission" date="2019-12" db="EMBL/GenBank/DDBJ databases">
        <title>Hybrid Genome Assemblies of two High G+C Isolates from Undergraduate Microbiology Courses.</title>
        <authorList>
            <person name="Ne Ville C.J."/>
            <person name="Enright D."/>
            <person name="Hernandez I."/>
            <person name="Dodsworth J."/>
            <person name="Orwin P.M."/>
        </authorList>
    </citation>
    <scope>NUCLEOTIDE SEQUENCE [LARGE SCALE GENOMIC DNA]</scope>
    <source>
        <strain evidence="5 6">CSUSB</strain>
    </source>
</reference>
<sequence length="259" mass="28338">MRRWRIQPVADAALSAAIVRDVLAGIGTPHLAASCLAAMHRVMPVTFCTVFAVDATGRIEAVSAASSYGTTAERTTERYVAQRFDLLDPNMTWLAKRKLPKRAQLWLGHQRAEEVADPAYRAVCYGDVGIRERASVLLLTPTGQRVAVSFYRSLAQDEFDARDFAAIENHATLLAEATMAHGRSTAAAGATVVPSLASRLLTLSLREREVIGHLMAGSTAKQTAREIGIELTTVRTHQYRAFRRLGIRTQKELLRAAAP</sequence>
<dbReference type="PROSITE" id="PS51257">
    <property type="entry name" value="PROKAR_LIPOPROTEIN"/>
    <property type="match status" value="1"/>
</dbReference>
<dbReference type="AlphaFoldDB" id="A0A6I6HN87"/>
<dbReference type="PRINTS" id="PR00038">
    <property type="entry name" value="HTHLUXR"/>
</dbReference>
<dbReference type="InterPro" id="IPR016032">
    <property type="entry name" value="Sig_transdc_resp-reg_C-effctor"/>
</dbReference>
<keyword evidence="3" id="KW-0804">Transcription</keyword>
<dbReference type="RefSeq" id="WP_157616113.1">
    <property type="nucleotide sequence ID" value="NZ_CP046622.1"/>
</dbReference>